<dbReference type="RefSeq" id="WP_296934887.1">
    <property type="nucleotide sequence ID" value="NZ_LT598928.1"/>
</dbReference>
<gene>
    <name evidence="1" type="ORF">KM92DES2_10150</name>
</gene>
<dbReference type="AlphaFoldDB" id="A0A212IWK6"/>
<evidence type="ECO:0000313" key="1">
    <source>
        <dbReference type="EMBL" id="SBV91559.1"/>
    </source>
</evidence>
<proteinExistence type="predicted"/>
<accession>A0A212IWK6</accession>
<dbReference type="EMBL" id="FLUP01000001">
    <property type="protein sequence ID" value="SBV91559.1"/>
    <property type="molecule type" value="Genomic_DNA"/>
</dbReference>
<name>A0A212IWK6_9BACT</name>
<reference evidence="1" key="1">
    <citation type="submission" date="2016-04" db="EMBL/GenBank/DDBJ databases">
        <authorList>
            <person name="Evans L.H."/>
            <person name="Alamgir A."/>
            <person name="Owens N."/>
            <person name="Weber N.D."/>
            <person name="Virtaneva K."/>
            <person name="Barbian K."/>
            <person name="Babar A."/>
            <person name="Rosenke K."/>
        </authorList>
    </citation>
    <scope>NUCLEOTIDE SEQUENCE</scope>
    <source>
        <strain evidence="1">92-2</strain>
    </source>
</reference>
<sequence length="108" mass="12005">MNFRSILQDEVEQVFLNTDEFAEEITLNGQLVKAHVVWISRDASLGQTPGLAQERLRLHVAEQAAPEDTDDGVELELNGNSWTIESSQRCSGILVLTLTKPGITQGQW</sequence>
<organism evidence="1">
    <name type="scientific">uncultured Desulfovibrio sp</name>
    <dbReference type="NCBI Taxonomy" id="167968"/>
    <lineage>
        <taxon>Bacteria</taxon>
        <taxon>Pseudomonadati</taxon>
        <taxon>Thermodesulfobacteriota</taxon>
        <taxon>Desulfovibrionia</taxon>
        <taxon>Desulfovibrionales</taxon>
        <taxon>Desulfovibrionaceae</taxon>
        <taxon>Desulfovibrio</taxon>
        <taxon>environmental samples</taxon>
    </lineage>
</organism>
<protein>
    <submittedName>
        <fullName evidence="1">Uncharacterized protein</fullName>
    </submittedName>
</protein>